<organism evidence="1 2">
    <name type="scientific">Rhodopseudomonas faecalis</name>
    <dbReference type="NCBI Taxonomy" id="99655"/>
    <lineage>
        <taxon>Bacteria</taxon>
        <taxon>Pseudomonadati</taxon>
        <taxon>Pseudomonadota</taxon>
        <taxon>Alphaproteobacteria</taxon>
        <taxon>Hyphomicrobiales</taxon>
        <taxon>Nitrobacteraceae</taxon>
        <taxon>Rhodopseudomonas</taxon>
    </lineage>
</organism>
<keyword evidence="2" id="KW-1185">Reference proteome</keyword>
<accession>A0A318TZD1</accession>
<comment type="caution">
    <text evidence="1">The sequence shown here is derived from an EMBL/GenBank/DDBJ whole genome shotgun (WGS) entry which is preliminary data.</text>
</comment>
<dbReference type="OrthoDB" id="8450415at2"/>
<reference evidence="1 2" key="1">
    <citation type="submission" date="2018-06" db="EMBL/GenBank/DDBJ databases">
        <title>Genomic Encyclopedia of Archaeal and Bacterial Type Strains, Phase II (KMG-II): from individual species to whole genera.</title>
        <authorList>
            <person name="Goeker M."/>
        </authorList>
    </citation>
    <scope>NUCLEOTIDE SEQUENCE [LARGE SCALE GENOMIC DNA]</scope>
    <source>
        <strain evidence="1 2">JCM 11668</strain>
    </source>
</reference>
<protein>
    <submittedName>
        <fullName evidence="1">Uncharacterized protein</fullName>
    </submittedName>
</protein>
<dbReference type="RefSeq" id="WP_110779636.1">
    <property type="nucleotide sequence ID" value="NZ_QJTI01000002.1"/>
</dbReference>
<evidence type="ECO:0000313" key="1">
    <source>
        <dbReference type="EMBL" id="PYF04999.1"/>
    </source>
</evidence>
<dbReference type="AlphaFoldDB" id="A0A318TZD1"/>
<dbReference type="Proteomes" id="UP000248148">
    <property type="component" value="Unassembled WGS sequence"/>
</dbReference>
<evidence type="ECO:0000313" key="2">
    <source>
        <dbReference type="Proteomes" id="UP000248148"/>
    </source>
</evidence>
<dbReference type="EMBL" id="QJTI01000002">
    <property type="protein sequence ID" value="PYF04999.1"/>
    <property type="molecule type" value="Genomic_DNA"/>
</dbReference>
<gene>
    <name evidence="1" type="ORF">BJ122_102225</name>
</gene>
<name>A0A318TZD1_9BRAD</name>
<proteinExistence type="predicted"/>
<sequence>MTEERKNEPLDVIHIGRLEYLTWESPWKIGAVDIRRDFWRAAIRWRGKPCVHEYGHAHYGLYPRNAARWELHWETIGGGLILRSRESFGFVNVAAYFEDAMMRMNGRGVIFEASETSLLLRADPADEVPGRLYHKRGNEAVIPPGEEKTVCKVGGADACLFVACGDDGFTCLKFEGPAARSLLARKADGTIRATRIGPCAIIGRS</sequence>